<feature type="region of interest" description="Disordered" evidence="1">
    <location>
        <begin position="212"/>
        <end position="232"/>
    </location>
</feature>
<comment type="caution">
    <text evidence="2">The sequence shown here is derived from an EMBL/GenBank/DDBJ whole genome shotgun (WGS) entry which is preliminary data.</text>
</comment>
<reference evidence="2 3" key="1">
    <citation type="submission" date="2019-05" db="EMBL/GenBank/DDBJ databases">
        <title>Another draft genome of Portunus trituberculatus and its Hox gene families provides insights of decapod evolution.</title>
        <authorList>
            <person name="Jeong J.-H."/>
            <person name="Song I."/>
            <person name="Kim S."/>
            <person name="Choi T."/>
            <person name="Kim D."/>
            <person name="Ryu S."/>
            <person name="Kim W."/>
        </authorList>
    </citation>
    <scope>NUCLEOTIDE SEQUENCE [LARGE SCALE GENOMIC DNA]</scope>
    <source>
        <tissue evidence="2">Muscle</tissue>
    </source>
</reference>
<gene>
    <name evidence="2" type="ORF">E2C01_068080</name>
</gene>
<accession>A0A5B7HUU7</accession>
<proteinExistence type="predicted"/>
<dbReference type="EMBL" id="VSRR010037422">
    <property type="protein sequence ID" value="MPC73743.1"/>
    <property type="molecule type" value="Genomic_DNA"/>
</dbReference>
<name>A0A5B7HUU7_PORTR</name>
<feature type="compositionally biased region" description="Basic and acidic residues" evidence="1">
    <location>
        <begin position="49"/>
        <end position="89"/>
    </location>
</feature>
<sequence length="308" mass="33693">MVKRGRGNATVQGREGREDQHCYAGREGQLSYGGREVQHSYSQSGVMSGREDKHSYAGGEDQHSYAGREEKHNYAGREDQRSYAGREDYPGGAGAGGSVVVVQVEQHGVGRSDGPPARRRLSFLHQRFYDVAFSGAEQSPMSGRPDGVASLLSLPLALSSPSRSLSFSLLRSLPSSHACCPHLSSPLHPLYYFPYLFFPYLSCPSFDLFSPSPREGHRERGREGPRGRGGEKVCKQHLAPRHTYPGKARRRAARLALHGLGGESTGQGRAGEETCVYKEGTCQVFGILPPRPSPCHSLPFLPLLFLLL</sequence>
<dbReference type="Proteomes" id="UP000324222">
    <property type="component" value="Unassembled WGS sequence"/>
</dbReference>
<evidence type="ECO:0000313" key="2">
    <source>
        <dbReference type="EMBL" id="MPC73743.1"/>
    </source>
</evidence>
<keyword evidence="3" id="KW-1185">Reference proteome</keyword>
<evidence type="ECO:0000313" key="3">
    <source>
        <dbReference type="Proteomes" id="UP000324222"/>
    </source>
</evidence>
<feature type="region of interest" description="Disordered" evidence="1">
    <location>
        <begin position="1"/>
        <end position="90"/>
    </location>
</feature>
<protein>
    <submittedName>
        <fullName evidence="2">Uncharacterized protein</fullName>
    </submittedName>
</protein>
<organism evidence="2 3">
    <name type="scientific">Portunus trituberculatus</name>
    <name type="common">Swimming crab</name>
    <name type="synonym">Neptunus trituberculatus</name>
    <dbReference type="NCBI Taxonomy" id="210409"/>
    <lineage>
        <taxon>Eukaryota</taxon>
        <taxon>Metazoa</taxon>
        <taxon>Ecdysozoa</taxon>
        <taxon>Arthropoda</taxon>
        <taxon>Crustacea</taxon>
        <taxon>Multicrustacea</taxon>
        <taxon>Malacostraca</taxon>
        <taxon>Eumalacostraca</taxon>
        <taxon>Eucarida</taxon>
        <taxon>Decapoda</taxon>
        <taxon>Pleocyemata</taxon>
        <taxon>Brachyura</taxon>
        <taxon>Eubrachyura</taxon>
        <taxon>Portunoidea</taxon>
        <taxon>Portunidae</taxon>
        <taxon>Portuninae</taxon>
        <taxon>Portunus</taxon>
    </lineage>
</organism>
<feature type="compositionally biased region" description="Basic and acidic residues" evidence="1">
    <location>
        <begin position="214"/>
        <end position="232"/>
    </location>
</feature>
<dbReference type="AlphaFoldDB" id="A0A5B7HUU7"/>
<evidence type="ECO:0000256" key="1">
    <source>
        <dbReference type="SAM" id="MobiDB-lite"/>
    </source>
</evidence>